<reference evidence="1 2" key="1">
    <citation type="submission" date="2023-03" db="EMBL/GenBank/DDBJ databases">
        <title>WGS of Gossypium arboreum.</title>
        <authorList>
            <person name="Yu D."/>
        </authorList>
    </citation>
    <scope>NUCLEOTIDE SEQUENCE [LARGE SCALE GENOMIC DNA]</scope>
    <source>
        <tissue evidence="1">Leaf</tissue>
    </source>
</reference>
<dbReference type="EMBL" id="JARKNE010000001">
    <property type="protein sequence ID" value="KAK5845037.1"/>
    <property type="molecule type" value="Genomic_DNA"/>
</dbReference>
<protein>
    <submittedName>
        <fullName evidence="1">Uncharacterized protein</fullName>
    </submittedName>
</protein>
<sequence length="104" mass="11572">MVVVAAEVGLSGRGEELEVSKGAGEGSVEINARSALVFKTIGIASAILPQGQEISNQNSNKPGNHIWFLEGYRERYRIFLKIIETSINWRQLWTVAARSDQVKW</sequence>
<evidence type="ECO:0000313" key="2">
    <source>
        <dbReference type="Proteomes" id="UP001358586"/>
    </source>
</evidence>
<keyword evidence="2" id="KW-1185">Reference proteome</keyword>
<evidence type="ECO:0000313" key="1">
    <source>
        <dbReference type="EMBL" id="KAK5845037.1"/>
    </source>
</evidence>
<organism evidence="1 2">
    <name type="scientific">Gossypium arboreum</name>
    <name type="common">Tree cotton</name>
    <name type="synonym">Gossypium nanking</name>
    <dbReference type="NCBI Taxonomy" id="29729"/>
    <lineage>
        <taxon>Eukaryota</taxon>
        <taxon>Viridiplantae</taxon>
        <taxon>Streptophyta</taxon>
        <taxon>Embryophyta</taxon>
        <taxon>Tracheophyta</taxon>
        <taxon>Spermatophyta</taxon>
        <taxon>Magnoliopsida</taxon>
        <taxon>eudicotyledons</taxon>
        <taxon>Gunneridae</taxon>
        <taxon>Pentapetalae</taxon>
        <taxon>rosids</taxon>
        <taxon>malvids</taxon>
        <taxon>Malvales</taxon>
        <taxon>Malvaceae</taxon>
        <taxon>Malvoideae</taxon>
        <taxon>Gossypium</taxon>
    </lineage>
</organism>
<dbReference type="Proteomes" id="UP001358586">
    <property type="component" value="Chromosome 1"/>
</dbReference>
<proteinExistence type="predicted"/>
<name>A0ABR0R0D9_GOSAR</name>
<gene>
    <name evidence="1" type="ORF">PVK06_001190</name>
</gene>
<comment type="caution">
    <text evidence="1">The sequence shown here is derived from an EMBL/GenBank/DDBJ whole genome shotgun (WGS) entry which is preliminary data.</text>
</comment>
<accession>A0ABR0R0D9</accession>